<dbReference type="CDD" id="cd10791">
    <property type="entry name" value="GH38N_AMII_like_1"/>
    <property type="match status" value="1"/>
</dbReference>
<protein>
    <submittedName>
        <fullName evidence="2">Glycosyl hydrolase</fullName>
    </submittedName>
</protein>
<sequence>MFMKKKMKIFVVHHSHTDIGYTERQEKIERYHVDFIKQAIDILNLIHQGDAAEWKGFRWTCENTWQVENFMKSVSDEYINDFKKYIQSGEIDISGNYLNMTELVDQEVLNRKLKAGVQLSESLGYKPSSAMTADINGYAWGYAESLYQNGVENLFSCIHPHHGLFPLNQKQTPFYWESPEGNKVLVWVGDHYHVGNELGLVPNGGTSYTIRDELSLKMHAEPFQVAEKRIYRYIESLIEENYTFNFVPIMASGVISDNAPPNGRIIEFINEWNEKHQENIEIEMVTLKEFFDVLRENIKDIPTYKGDWNDWWADGVGSTPLGVKQFREAQRKYRLSNKLDPHQKISDGKKIEAYVDNSMRYAEHTWGYSTSVSEPWAGLVNSLQQRKAGYATKADESISENLDLILAEKGEVSLIPDRKRKYKVINPHSEKVTDTASFFIGHWEKFDDMQLKDEELNKFLEVIDSDTKEVLPHQIVPTASNGYNCEFLITLESKEEKNVEIRQKENPNYYTIKNHAHIGAEGIQDIQPVDLESRKHHVSPHYVETSYYKITLDETVGIKSIIDKSDNTELIRKDLKYAPFIGIYEQTEIKTTPIEERRNMGRNRKNVSTKRYSAKIIDIQVHEKGDVYSLIELYYALEGTKHYSVQLKVYNDLPKISVKLKIHKESYWEPENLYASLPFTTGQDEQLYVEKTGSLVRPGIDQLSYTNQEFYLLQDGLAYVGKQKGVAIALKDVPLISMGNLEHHLIELSESGNEEKNQEPVYTWIMNNFWETNFNVDLAGFYEFSYHIATSAHYNNAADAINACRILNEGLIAINISDDSTNIQQKGKSLQ</sequence>
<keyword evidence="3" id="KW-1185">Reference proteome</keyword>
<comment type="caution">
    <text evidence="2">The sequence shown here is derived from an EMBL/GenBank/DDBJ whole genome shotgun (WGS) entry which is preliminary data.</text>
</comment>
<proteinExistence type="predicted"/>
<feature type="domain" description="Glycoside hydrolase family 38 N-terminal" evidence="1">
    <location>
        <begin position="8"/>
        <end position="305"/>
    </location>
</feature>
<dbReference type="AlphaFoldDB" id="A0A2A2IAH6"/>
<dbReference type="InterPro" id="IPR011330">
    <property type="entry name" value="Glyco_hydro/deAcase_b/a-brl"/>
</dbReference>
<evidence type="ECO:0000259" key="1">
    <source>
        <dbReference type="Pfam" id="PF01074"/>
    </source>
</evidence>
<gene>
    <name evidence="2" type="ORF">CIL05_17015</name>
</gene>
<dbReference type="SUPFAM" id="SSF88713">
    <property type="entry name" value="Glycoside hydrolase/deacetylase"/>
    <property type="match status" value="1"/>
</dbReference>
<organism evidence="2 3">
    <name type="scientific">Virgibacillus profundi</name>
    <dbReference type="NCBI Taxonomy" id="2024555"/>
    <lineage>
        <taxon>Bacteria</taxon>
        <taxon>Bacillati</taxon>
        <taxon>Bacillota</taxon>
        <taxon>Bacilli</taxon>
        <taxon>Bacillales</taxon>
        <taxon>Bacillaceae</taxon>
        <taxon>Virgibacillus</taxon>
    </lineage>
</organism>
<dbReference type="Proteomes" id="UP000218887">
    <property type="component" value="Unassembled WGS sequence"/>
</dbReference>
<reference evidence="2 3" key="1">
    <citation type="submission" date="2017-08" db="EMBL/GenBank/DDBJ databases">
        <title>Virgibacillus indicus sp. nov. and Virgibacillus profoundi sp. nov, two moderately halophilic bacteria isolated from marine sediment by using the Microfluidic Streak Plate.</title>
        <authorList>
            <person name="Xu B."/>
            <person name="Hu B."/>
            <person name="Wang J."/>
            <person name="Zhu Y."/>
            <person name="Huang L."/>
            <person name="Du W."/>
            <person name="Huang Y."/>
        </authorList>
    </citation>
    <scope>NUCLEOTIDE SEQUENCE [LARGE SCALE GENOMIC DNA]</scope>
    <source>
        <strain evidence="2 3">IO3-P3-H5</strain>
    </source>
</reference>
<dbReference type="OrthoDB" id="237949at2"/>
<dbReference type="InterPro" id="IPR000602">
    <property type="entry name" value="Glyco_hydro_38_N"/>
</dbReference>
<dbReference type="EMBL" id="NPOA01000013">
    <property type="protein sequence ID" value="PAV28336.1"/>
    <property type="molecule type" value="Genomic_DNA"/>
</dbReference>
<dbReference type="Pfam" id="PF01074">
    <property type="entry name" value="Glyco_hydro_38N"/>
    <property type="match status" value="1"/>
</dbReference>
<dbReference type="Gene3D" id="3.20.110.10">
    <property type="entry name" value="Glycoside hydrolase 38, N terminal domain"/>
    <property type="match status" value="1"/>
</dbReference>
<dbReference type="GO" id="GO:0004559">
    <property type="term" value="F:alpha-mannosidase activity"/>
    <property type="evidence" value="ECO:0007669"/>
    <property type="project" value="InterPro"/>
</dbReference>
<keyword evidence="2" id="KW-0378">Hydrolase</keyword>
<dbReference type="InterPro" id="IPR027291">
    <property type="entry name" value="Glyco_hydro_38_N_sf"/>
</dbReference>
<evidence type="ECO:0000313" key="3">
    <source>
        <dbReference type="Proteomes" id="UP000218887"/>
    </source>
</evidence>
<accession>A0A2A2IAH6</accession>
<dbReference type="GO" id="GO:0006013">
    <property type="term" value="P:mannose metabolic process"/>
    <property type="evidence" value="ECO:0007669"/>
    <property type="project" value="InterPro"/>
</dbReference>
<name>A0A2A2IAH6_9BACI</name>
<evidence type="ECO:0000313" key="2">
    <source>
        <dbReference type="EMBL" id="PAV28336.1"/>
    </source>
</evidence>